<dbReference type="SUPFAM" id="SSF54001">
    <property type="entry name" value="Cysteine proteinases"/>
    <property type="match status" value="1"/>
</dbReference>
<dbReference type="GO" id="GO:0006508">
    <property type="term" value="P:proteolysis"/>
    <property type="evidence" value="ECO:0007669"/>
    <property type="project" value="InterPro"/>
</dbReference>
<gene>
    <name evidence="2" type="ORF">OCK74_12290</name>
</gene>
<organism evidence="2 3">
    <name type="scientific">Paraflavisolibacter caeni</name>
    <dbReference type="NCBI Taxonomy" id="2982496"/>
    <lineage>
        <taxon>Bacteria</taxon>
        <taxon>Pseudomonadati</taxon>
        <taxon>Bacteroidota</taxon>
        <taxon>Chitinophagia</taxon>
        <taxon>Chitinophagales</taxon>
        <taxon>Chitinophagaceae</taxon>
        <taxon>Paraflavisolibacter</taxon>
    </lineage>
</organism>
<dbReference type="InterPro" id="IPR038765">
    <property type="entry name" value="Papain-like_cys_pep_sf"/>
</dbReference>
<dbReference type="InterPro" id="IPR000668">
    <property type="entry name" value="Peptidase_C1A_C"/>
</dbReference>
<sequence length="651" mass="72975">MAKNTRRPQRTLDARPDTLDFRDRMYEATLFEVPSMISLDEYRQWEVPILDQGQEGACTGFGLATVANYLLRRRKVVPDPKPVSPRMLYEMAKRYDEWPGETYSGSSARGAMKGWHKHGVCGHECWPYDFKKKDRRLTDERTSDALRRPLGAYYRVNHKDLVAMHSAMAEVGILYVTGMVHSGWQKIGKDGLIPLEETFLGGHAFAIVAYDSQGFWIQNSWGPDWGMDGYALITYDDWLQNGTDVWVARLGAPVTMRKVQSAAISHSAAAGQSDAYAYADLRPHIISLGNNGQLNAGGDFGTTADEVRTIFEEDIPRVTQDWKTKRILLYAHGGLVSETAAVQRLADYREALLEAEVYPVSFIWHSDAWTTITNILQDAIKRRRPEGFLDATKDFMLDRLDDALEPLARTLTGKLQWDEMKENAMLATEMQNGGARLALDYLAALAKKFKNALEIHVVGHSAGSIFHAPLVNLLTAKGSKGYGLKISSCTLWAPACTVDLFKQAYLPAIKNNTIERCTLFTLTDKAERDDNCAKIYNKSLLYLVSNAFEEKQRIPIFREDGIPILGMEKFIRKDKDLSALIKDKKIDLVLAPNTAAEGSARQSTCRSHGSFDDDKATVNATLARILDKSSSEKDFVFSRSASSLKDTRRAL</sequence>
<name>A0A9X2XWN9_9BACT</name>
<dbReference type="EMBL" id="JAOTIF010000008">
    <property type="protein sequence ID" value="MCU7549902.1"/>
    <property type="molecule type" value="Genomic_DNA"/>
</dbReference>
<reference evidence="2" key="2">
    <citation type="submission" date="2023-04" db="EMBL/GenBank/DDBJ databases">
        <title>Paracnuella aquatica gen. nov., sp. nov., a member of the family Chitinophagaceae isolated from a hot spring.</title>
        <authorList>
            <person name="Wang C."/>
        </authorList>
    </citation>
    <scope>NUCLEOTIDE SEQUENCE</scope>
    <source>
        <strain evidence="2">LB-8</strain>
    </source>
</reference>
<comment type="caution">
    <text evidence="2">The sequence shown here is derived from an EMBL/GenBank/DDBJ whole genome shotgun (WGS) entry which is preliminary data.</text>
</comment>
<evidence type="ECO:0000259" key="1">
    <source>
        <dbReference type="Pfam" id="PF00112"/>
    </source>
</evidence>
<dbReference type="GO" id="GO:0008234">
    <property type="term" value="F:cysteine-type peptidase activity"/>
    <property type="evidence" value="ECO:0007669"/>
    <property type="project" value="InterPro"/>
</dbReference>
<accession>A0A9X2XWN9</accession>
<dbReference type="AlphaFoldDB" id="A0A9X2XWN9"/>
<proteinExistence type="predicted"/>
<evidence type="ECO:0000313" key="2">
    <source>
        <dbReference type="EMBL" id="MCU7549902.1"/>
    </source>
</evidence>
<dbReference type="CDD" id="cd02619">
    <property type="entry name" value="Peptidase_C1"/>
    <property type="match status" value="1"/>
</dbReference>
<reference evidence="2" key="1">
    <citation type="submission" date="2022-09" db="EMBL/GenBank/DDBJ databases">
        <authorList>
            <person name="Yuan C."/>
            <person name="Ke Z."/>
        </authorList>
    </citation>
    <scope>NUCLEOTIDE SEQUENCE</scope>
    <source>
        <strain evidence="2">LB-8</strain>
    </source>
</reference>
<dbReference type="Gene3D" id="3.90.70.10">
    <property type="entry name" value="Cysteine proteinases"/>
    <property type="match status" value="1"/>
</dbReference>
<feature type="domain" description="Peptidase C1A papain C-terminal" evidence="1">
    <location>
        <begin position="48"/>
        <end position="235"/>
    </location>
</feature>
<dbReference type="Proteomes" id="UP001155483">
    <property type="component" value="Unassembled WGS sequence"/>
</dbReference>
<dbReference type="RefSeq" id="WP_279297341.1">
    <property type="nucleotide sequence ID" value="NZ_JAOTIF010000008.1"/>
</dbReference>
<keyword evidence="3" id="KW-1185">Reference proteome</keyword>
<protein>
    <submittedName>
        <fullName evidence="2">C1 family peptidase</fullName>
    </submittedName>
</protein>
<evidence type="ECO:0000313" key="3">
    <source>
        <dbReference type="Proteomes" id="UP001155483"/>
    </source>
</evidence>
<dbReference type="Pfam" id="PF00112">
    <property type="entry name" value="Peptidase_C1"/>
    <property type="match status" value="1"/>
</dbReference>